<dbReference type="RefSeq" id="WP_058004073.1">
    <property type="nucleotide sequence ID" value="NZ_BOQX01000013.1"/>
</dbReference>
<evidence type="ECO:0000313" key="2">
    <source>
        <dbReference type="EMBL" id="OOP69954.1"/>
    </source>
</evidence>
<dbReference type="GeneID" id="79870601"/>
<dbReference type="Proteomes" id="UP000189761">
    <property type="component" value="Unassembled WGS sequence"/>
</dbReference>
<dbReference type="EMBL" id="JAROYP010000017">
    <property type="protein sequence ID" value="MDH5163701.1"/>
    <property type="molecule type" value="Genomic_DNA"/>
</dbReference>
<dbReference type="AlphaFoldDB" id="A0A8E2LH76"/>
<gene>
    <name evidence="2" type="ORF">BWZ43_02175</name>
    <name evidence="1" type="ORF">P5X88_22440</name>
</gene>
<comment type="caution">
    <text evidence="2">The sequence shown here is derived from an EMBL/GenBank/DDBJ whole genome shotgun (WGS) entry which is preliminary data.</text>
</comment>
<reference evidence="1" key="2">
    <citation type="submission" date="2023-03" db="EMBL/GenBank/DDBJ databases">
        <title>Bacterial isolates from washroom surfaces on a university campus.</title>
        <authorList>
            <person name="Holman D.B."/>
            <person name="Gzyl K.E."/>
            <person name="Taheri A.E."/>
        </authorList>
    </citation>
    <scope>NUCLEOTIDE SEQUENCE</scope>
    <source>
        <strain evidence="1">RD03</strain>
    </source>
</reference>
<dbReference type="Proteomes" id="UP001159179">
    <property type="component" value="Unassembled WGS sequence"/>
</dbReference>
<name>A0A8E2LH76_9BACI</name>
<evidence type="ECO:0000313" key="1">
    <source>
        <dbReference type="EMBL" id="MDH5163701.1"/>
    </source>
</evidence>
<accession>A0A8E2LH76</accession>
<evidence type="ECO:0000313" key="3">
    <source>
        <dbReference type="Proteomes" id="UP000189761"/>
    </source>
</evidence>
<sequence length="60" mass="6920">MAYFKGQKEPVPEVETNVWSCTSESCQGWMREAFTFDENPKCPLCESDMSKETRVLPVIE</sequence>
<dbReference type="EMBL" id="MTLA01000024">
    <property type="protein sequence ID" value="OOP69954.1"/>
    <property type="molecule type" value="Genomic_DNA"/>
</dbReference>
<dbReference type="Pfam" id="PF14169">
    <property type="entry name" value="YdjO"/>
    <property type="match status" value="1"/>
</dbReference>
<keyword evidence="3" id="KW-1185">Reference proteome</keyword>
<dbReference type="InterPro" id="IPR025916">
    <property type="entry name" value="YdjO"/>
</dbReference>
<proteinExistence type="predicted"/>
<protein>
    <submittedName>
        <fullName evidence="2">Cold-shock protein</fullName>
    </submittedName>
</protein>
<reference evidence="2 3" key="1">
    <citation type="submission" date="2017-01" db="EMBL/GenBank/DDBJ databases">
        <title>Draft genome sequence of Bacillus oleronius.</title>
        <authorList>
            <person name="Allam M."/>
        </authorList>
    </citation>
    <scope>NUCLEOTIDE SEQUENCE [LARGE SCALE GENOMIC DNA]</scope>
    <source>
        <strain evidence="2 3">DSM 9356</strain>
    </source>
</reference>
<organism evidence="2 3">
    <name type="scientific">Heyndrickxia oleronia</name>
    <dbReference type="NCBI Taxonomy" id="38875"/>
    <lineage>
        <taxon>Bacteria</taxon>
        <taxon>Bacillati</taxon>
        <taxon>Bacillota</taxon>
        <taxon>Bacilli</taxon>
        <taxon>Bacillales</taxon>
        <taxon>Bacillaceae</taxon>
        <taxon>Heyndrickxia</taxon>
    </lineage>
</organism>